<protein>
    <submittedName>
        <fullName evidence="1">Uncharacterized protein</fullName>
    </submittedName>
</protein>
<dbReference type="EMBL" id="REGN01002122">
    <property type="protein sequence ID" value="RNA30130.1"/>
    <property type="molecule type" value="Genomic_DNA"/>
</dbReference>
<gene>
    <name evidence="1" type="ORF">BpHYR1_005478</name>
</gene>
<dbReference type="Proteomes" id="UP000276133">
    <property type="component" value="Unassembled WGS sequence"/>
</dbReference>
<keyword evidence="2" id="KW-1185">Reference proteome</keyword>
<comment type="caution">
    <text evidence="1">The sequence shown here is derived from an EMBL/GenBank/DDBJ whole genome shotgun (WGS) entry which is preliminary data.</text>
</comment>
<proteinExistence type="predicted"/>
<evidence type="ECO:0000313" key="2">
    <source>
        <dbReference type="Proteomes" id="UP000276133"/>
    </source>
</evidence>
<accession>A0A3M7S3B5</accession>
<name>A0A3M7S3B5_BRAPC</name>
<dbReference type="AlphaFoldDB" id="A0A3M7S3B5"/>
<organism evidence="1 2">
    <name type="scientific">Brachionus plicatilis</name>
    <name type="common">Marine rotifer</name>
    <name type="synonym">Brachionus muelleri</name>
    <dbReference type="NCBI Taxonomy" id="10195"/>
    <lineage>
        <taxon>Eukaryota</taxon>
        <taxon>Metazoa</taxon>
        <taxon>Spiralia</taxon>
        <taxon>Gnathifera</taxon>
        <taxon>Rotifera</taxon>
        <taxon>Eurotatoria</taxon>
        <taxon>Monogononta</taxon>
        <taxon>Pseudotrocha</taxon>
        <taxon>Ploima</taxon>
        <taxon>Brachionidae</taxon>
        <taxon>Brachionus</taxon>
    </lineage>
</organism>
<reference evidence="1 2" key="1">
    <citation type="journal article" date="2018" name="Sci. Rep.">
        <title>Genomic signatures of local adaptation to the degree of environmental predictability in rotifers.</title>
        <authorList>
            <person name="Franch-Gras L."/>
            <person name="Hahn C."/>
            <person name="Garcia-Roger E.M."/>
            <person name="Carmona M.J."/>
            <person name="Serra M."/>
            <person name="Gomez A."/>
        </authorList>
    </citation>
    <scope>NUCLEOTIDE SEQUENCE [LARGE SCALE GENOMIC DNA]</scope>
    <source>
        <strain evidence="1">HYR1</strain>
    </source>
</reference>
<sequence>MKGQLATEKDLKTDPEPVRVTRKRNACSPRVEDPKTKKTRTFLPHKDPVLFVSQQKKSPGRPRKLIFLCVKLMGSN</sequence>
<evidence type="ECO:0000313" key="1">
    <source>
        <dbReference type="EMBL" id="RNA30130.1"/>
    </source>
</evidence>